<reference evidence="2" key="1">
    <citation type="journal article" date="2019" name="Int. J. Syst. Evol. Microbiol.">
        <title>The Global Catalogue of Microorganisms (GCM) 10K type strain sequencing project: providing services to taxonomists for standard genome sequencing and annotation.</title>
        <authorList>
            <consortium name="The Broad Institute Genomics Platform"/>
            <consortium name="The Broad Institute Genome Sequencing Center for Infectious Disease"/>
            <person name="Wu L."/>
            <person name="Ma J."/>
        </authorList>
    </citation>
    <scope>NUCLEOTIDE SEQUENCE [LARGE SCALE GENOMIC DNA]</scope>
    <source>
        <strain evidence="2">CGMCC 4.7178</strain>
    </source>
</reference>
<protein>
    <recommendedName>
        <fullName evidence="3">Mycothiol-dependent maleylpyruvate isomerase metal-binding domain-containing protein</fullName>
    </recommendedName>
</protein>
<dbReference type="Proteomes" id="UP000631535">
    <property type="component" value="Unassembled WGS sequence"/>
</dbReference>
<evidence type="ECO:0000313" key="2">
    <source>
        <dbReference type="Proteomes" id="UP000631535"/>
    </source>
</evidence>
<comment type="caution">
    <text evidence="1">The sequence shown here is derived from an EMBL/GenBank/DDBJ whole genome shotgun (WGS) entry which is preliminary data.</text>
</comment>
<dbReference type="InterPro" id="IPR034660">
    <property type="entry name" value="DinB/YfiT-like"/>
</dbReference>
<evidence type="ECO:0008006" key="3">
    <source>
        <dbReference type="Google" id="ProtNLM"/>
    </source>
</evidence>
<name>A0ABQ2MJS0_9ACTN</name>
<keyword evidence="2" id="KW-1185">Reference proteome</keyword>
<evidence type="ECO:0000313" key="1">
    <source>
        <dbReference type="EMBL" id="GGO51383.1"/>
    </source>
</evidence>
<accession>A0ABQ2MJS0</accession>
<organism evidence="1 2">
    <name type="scientific">Streptomyces daqingensis</name>
    <dbReference type="NCBI Taxonomy" id="1472640"/>
    <lineage>
        <taxon>Bacteria</taxon>
        <taxon>Bacillati</taxon>
        <taxon>Actinomycetota</taxon>
        <taxon>Actinomycetes</taxon>
        <taxon>Kitasatosporales</taxon>
        <taxon>Streptomycetaceae</taxon>
        <taxon>Streptomyces</taxon>
    </lineage>
</organism>
<sequence length="233" mass="24819">MPTSDDRGRAPVTPDDVRQSVGLASAALTAAASADWRVRAGSLEWSCRDTVEHLADDYFGYAAQLGPRKPPLSSGVPFAYTSREAGGPANTVLADVEAGNAGLVQVLEACGAMLEAVVRTAPADVRAWHPYGVSDPEGFAAMGIVETLVHLHDVAQGLGFPWDPPAGLCERVLHRLFRDVRTDAAPWPSLLWATGRTELPGLPRRTSWRWDSTLLPADAPLPQARRGEAPAPG</sequence>
<dbReference type="SUPFAM" id="SSF109854">
    <property type="entry name" value="DinB/YfiT-like putative metalloenzymes"/>
    <property type="match status" value="1"/>
</dbReference>
<dbReference type="EMBL" id="BMMP01000010">
    <property type="protein sequence ID" value="GGO51383.1"/>
    <property type="molecule type" value="Genomic_DNA"/>
</dbReference>
<proteinExistence type="predicted"/>
<dbReference type="Gene3D" id="1.20.120.450">
    <property type="entry name" value="dinb family like domain"/>
    <property type="match status" value="1"/>
</dbReference>
<dbReference type="RefSeq" id="WP_189037930.1">
    <property type="nucleotide sequence ID" value="NZ_BMMP01000010.1"/>
</dbReference>
<gene>
    <name evidence="1" type="ORF">GCM10012287_33280</name>
</gene>